<keyword evidence="5" id="KW-1185">Reference proteome</keyword>
<evidence type="ECO:0000256" key="1">
    <source>
        <dbReference type="ARBA" id="ARBA00022441"/>
    </source>
</evidence>
<sequence length="1120" mass="126733">MFIFLIWSALGLSIEKLPEHGSPSSKVTSPMAAYDSSNNRFLKLGGLVFESGSKTLVLEEFSLTTSYWKKIPVKSSFVPPSVQAGKAVMRNHEFLVFFGSTTSGISSDVYIFNTKTLAWSIAVLTGDLVPGREKFASCIFIENGKTYLAIYGGLTEVGLDSSLYIIEIETLNCREMPSIGDIPEKRLSAAIEYLEGKLYLFGYGVHSGDQSSTQTNLYVYNIIEENWSIVEDKGSDKPEMRMAHTIVAYDNELYVLYGYHLETVNLIYTIWKFSFSSYSWTSLGEYKDSFATECAYVRVDPILYLVGGRTTSILKNSIVSVDFSKQPLFFTLVSPDLDWPKRRRDHRSLIIEDNIIIYGGYYNGIYYDDMWKYNLEKKTWISINMQGDIPSARGDIACTQIAGNAFAIFGGKDDISYYNDLFYYYDYDSTWTLAEVVGAKPTPRHYSSMCYYNYKYYIIGGQNSYRAFDEIWLFDYATSMYTLLSENKNTRLIMPLIRSHCHIKYETKLYLYIVGGSSFQNFPNSNVIKIHLSDSGSKIDTIEYLFENQLDFKIGLSETASIFIDNTAYLFFGSFWNQEVVSYYVSINLNTGGYILTTLQDEYLLYGHSSVYYSNAVYIFGGGVSAGGFKIYNTESNYLYKLTDLDDDLSCSPGTEGENCTPCIKGTYWKDGKCVKCSAGTFSNSIAATSIEQCIPCAYGYYSDTEGSTYCKECSVNFYCPLGSAYPQSYFLFPTSYSSQPNSYKGNASAVSNISTNMWYGLEGFCVFLLLTIVLFRKALYEKLNSVDLFTSNHSKELNVPIVYTKTNLGGLFSLLFLFTLMISISINFLSFNCDNINEIKALVPAITMEETIKAKEMIMDVQFYMYPGLCDKINSKYISISTSGLDFISTTESYFKDKNTCHVYIDYNDFMIKDSEAYVYISMTDKQSYSSGIGVNITVSSSIPNEFSSIFTVITPEYGNNVFRGRKPSIFPYTLTPSVFRSESSSWPSLETGYHISLDSSIEYGSLSTQTTISSEINLLVSIKLLKSNTGMSTIRSLKYSWIMFISTVLGSVFGLMGTFTTVMGITEDIQKKYLSRLKNKKFRLMRMKLKSLEYQFVKRQPLFFSKVLPLTPANTNNI</sequence>
<dbReference type="PANTHER" id="PTHR46093">
    <property type="entry name" value="ACYL-COA-BINDING DOMAIN-CONTAINING PROTEIN 5"/>
    <property type="match status" value="1"/>
</dbReference>
<dbReference type="SUPFAM" id="SSF57184">
    <property type="entry name" value="Growth factor receptor domain"/>
    <property type="match status" value="1"/>
</dbReference>
<feature type="transmembrane region" description="Helical" evidence="3">
    <location>
        <begin position="812"/>
        <end position="832"/>
    </location>
</feature>
<dbReference type="SUPFAM" id="SSF117281">
    <property type="entry name" value="Kelch motif"/>
    <property type="match status" value="3"/>
</dbReference>
<keyword evidence="2" id="KW-0677">Repeat</keyword>
<dbReference type="AlphaFoldDB" id="A0A1R2C3Q7"/>
<feature type="transmembrane region" description="Helical" evidence="3">
    <location>
        <begin position="1043"/>
        <end position="1068"/>
    </location>
</feature>
<dbReference type="SMART" id="SM01411">
    <property type="entry name" value="Ephrin_rec_like"/>
    <property type="match status" value="2"/>
</dbReference>
<keyword evidence="3" id="KW-0812">Transmembrane</keyword>
<keyword evidence="1" id="KW-0880">Kelch repeat</keyword>
<dbReference type="Pfam" id="PF24681">
    <property type="entry name" value="Kelch_KLHDC2_KLHL20_DRC7"/>
    <property type="match status" value="2"/>
</dbReference>
<dbReference type="OrthoDB" id="45365at2759"/>
<evidence type="ECO:0000256" key="2">
    <source>
        <dbReference type="ARBA" id="ARBA00022737"/>
    </source>
</evidence>
<evidence type="ECO:0000256" key="3">
    <source>
        <dbReference type="SAM" id="Phobius"/>
    </source>
</evidence>
<dbReference type="CDD" id="cd00185">
    <property type="entry name" value="TNFRSF"/>
    <property type="match status" value="1"/>
</dbReference>
<dbReference type="InterPro" id="IPR009030">
    <property type="entry name" value="Growth_fac_rcpt_cys_sf"/>
</dbReference>
<dbReference type="PANTHER" id="PTHR46093:SF18">
    <property type="entry name" value="FIBRONECTIN TYPE-III DOMAIN-CONTAINING PROTEIN"/>
    <property type="match status" value="1"/>
</dbReference>
<reference evidence="4 5" key="1">
    <citation type="submission" date="2016-11" db="EMBL/GenBank/DDBJ databases">
        <title>The macronuclear genome of Stentor coeruleus: a giant cell with tiny introns.</title>
        <authorList>
            <person name="Slabodnick M."/>
            <person name="Ruby J.G."/>
            <person name="Reiff S.B."/>
            <person name="Swart E.C."/>
            <person name="Gosai S."/>
            <person name="Prabakaran S."/>
            <person name="Witkowska E."/>
            <person name="Larue G.E."/>
            <person name="Fisher S."/>
            <person name="Freeman R.M."/>
            <person name="Gunawardena J."/>
            <person name="Chu W."/>
            <person name="Stover N.A."/>
            <person name="Gregory B.D."/>
            <person name="Nowacki M."/>
            <person name="Derisi J."/>
            <person name="Roy S.W."/>
            <person name="Marshall W.F."/>
            <person name="Sood P."/>
        </authorList>
    </citation>
    <scope>NUCLEOTIDE SEQUENCE [LARGE SCALE GENOMIC DNA]</scope>
    <source>
        <strain evidence="4">WM001</strain>
    </source>
</reference>
<keyword evidence="3" id="KW-1133">Transmembrane helix</keyword>
<evidence type="ECO:0000313" key="4">
    <source>
        <dbReference type="EMBL" id="OMJ83664.1"/>
    </source>
</evidence>
<evidence type="ECO:0000313" key="5">
    <source>
        <dbReference type="Proteomes" id="UP000187209"/>
    </source>
</evidence>
<feature type="transmembrane region" description="Helical" evidence="3">
    <location>
        <begin position="758"/>
        <end position="776"/>
    </location>
</feature>
<organism evidence="4 5">
    <name type="scientific">Stentor coeruleus</name>
    <dbReference type="NCBI Taxonomy" id="5963"/>
    <lineage>
        <taxon>Eukaryota</taxon>
        <taxon>Sar</taxon>
        <taxon>Alveolata</taxon>
        <taxon>Ciliophora</taxon>
        <taxon>Postciliodesmatophora</taxon>
        <taxon>Heterotrichea</taxon>
        <taxon>Heterotrichida</taxon>
        <taxon>Stentoridae</taxon>
        <taxon>Stentor</taxon>
    </lineage>
</organism>
<dbReference type="EMBL" id="MPUH01000295">
    <property type="protein sequence ID" value="OMJ83664.1"/>
    <property type="molecule type" value="Genomic_DNA"/>
</dbReference>
<dbReference type="Gene3D" id="2.120.10.80">
    <property type="entry name" value="Kelch-type beta propeller"/>
    <property type="match status" value="2"/>
</dbReference>
<dbReference type="Gene3D" id="2.10.50.10">
    <property type="entry name" value="Tumor Necrosis Factor Receptor, subunit A, domain 2"/>
    <property type="match status" value="1"/>
</dbReference>
<keyword evidence="3" id="KW-0472">Membrane</keyword>
<evidence type="ECO:0008006" key="6">
    <source>
        <dbReference type="Google" id="ProtNLM"/>
    </source>
</evidence>
<name>A0A1R2C3Q7_9CILI</name>
<dbReference type="InterPro" id="IPR015915">
    <property type="entry name" value="Kelch-typ_b-propeller"/>
</dbReference>
<accession>A0A1R2C3Q7</accession>
<gene>
    <name evidence="4" type="ORF">SteCoe_15331</name>
</gene>
<proteinExistence type="predicted"/>
<dbReference type="Proteomes" id="UP000187209">
    <property type="component" value="Unassembled WGS sequence"/>
</dbReference>
<comment type="caution">
    <text evidence="4">The sequence shown here is derived from an EMBL/GenBank/DDBJ whole genome shotgun (WGS) entry which is preliminary data.</text>
</comment>
<protein>
    <recommendedName>
        <fullName evidence="6">Tyrosine-protein kinase ephrin type A/B receptor-like domain-containing protein</fullName>
    </recommendedName>
</protein>